<evidence type="ECO:0000313" key="3">
    <source>
        <dbReference type="Proteomes" id="UP000499080"/>
    </source>
</evidence>
<feature type="region of interest" description="Disordered" evidence="1">
    <location>
        <begin position="33"/>
        <end position="67"/>
    </location>
</feature>
<dbReference type="AlphaFoldDB" id="A0A4Y2M2E9"/>
<protein>
    <submittedName>
        <fullName evidence="2">Uncharacterized protein</fullName>
    </submittedName>
</protein>
<dbReference type="Proteomes" id="UP000499080">
    <property type="component" value="Unassembled WGS sequence"/>
</dbReference>
<feature type="compositionally biased region" description="Polar residues" evidence="1">
    <location>
        <begin position="45"/>
        <end position="64"/>
    </location>
</feature>
<reference evidence="2 3" key="1">
    <citation type="journal article" date="2019" name="Sci. Rep.">
        <title>Orb-weaving spider Araneus ventricosus genome elucidates the spidroin gene catalogue.</title>
        <authorList>
            <person name="Kono N."/>
            <person name="Nakamura H."/>
            <person name="Ohtoshi R."/>
            <person name="Moran D.A.P."/>
            <person name="Shinohara A."/>
            <person name="Yoshida Y."/>
            <person name="Fujiwara M."/>
            <person name="Mori M."/>
            <person name="Tomita M."/>
            <person name="Arakawa K."/>
        </authorList>
    </citation>
    <scope>NUCLEOTIDE SEQUENCE [LARGE SCALE GENOMIC DNA]</scope>
</reference>
<feature type="compositionally biased region" description="Basic residues" evidence="1">
    <location>
        <begin position="133"/>
        <end position="144"/>
    </location>
</feature>
<comment type="caution">
    <text evidence="2">The sequence shown here is derived from an EMBL/GenBank/DDBJ whole genome shotgun (WGS) entry which is preliminary data.</text>
</comment>
<keyword evidence="3" id="KW-1185">Reference proteome</keyword>
<proteinExistence type="predicted"/>
<organism evidence="2 3">
    <name type="scientific">Araneus ventricosus</name>
    <name type="common">Orbweaver spider</name>
    <name type="synonym">Epeira ventricosa</name>
    <dbReference type="NCBI Taxonomy" id="182803"/>
    <lineage>
        <taxon>Eukaryota</taxon>
        <taxon>Metazoa</taxon>
        <taxon>Ecdysozoa</taxon>
        <taxon>Arthropoda</taxon>
        <taxon>Chelicerata</taxon>
        <taxon>Arachnida</taxon>
        <taxon>Araneae</taxon>
        <taxon>Araneomorphae</taxon>
        <taxon>Entelegynae</taxon>
        <taxon>Araneoidea</taxon>
        <taxon>Araneidae</taxon>
        <taxon>Araneus</taxon>
    </lineage>
</organism>
<gene>
    <name evidence="2" type="ORF">AVEN_131534_1</name>
</gene>
<feature type="compositionally biased region" description="Polar residues" evidence="1">
    <location>
        <begin position="120"/>
        <end position="132"/>
    </location>
</feature>
<evidence type="ECO:0000313" key="2">
    <source>
        <dbReference type="EMBL" id="GBN20590.1"/>
    </source>
</evidence>
<feature type="region of interest" description="Disordered" evidence="1">
    <location>
        <begin position="105"/>
        <end position="144"/>
    </location>
</feature>
<dbReference type="EMBL" id="BGPR01006636">
    <property type="protein sequence ID" value="GBN20590.1"/>
    <property type="molecule type" value="Genomic_DNA"/>
</dbReference>
<evidence type="ECO:0000256" key="1">
    <source>
        <dbReference type="SAM" id="MobiDB-lite"/>
    </source>
</evidence>
<sequence length="144" mass="16272">MQRVDGTGKCISSACLFWPRQERSLILDSRGECSRKRRNDKVRESTINQSRLQQHPGNRLDTGTGSTGRIAISERFNPLGDSVSLVKRFEKRAIEDPLSVFKMCLPPNRRSSESAADPVSSPSELWTISNPRGRTHHKNQFYSA</sequence>
<name>A0A4Y2M2E9_ARAVE</name>
<accession>A0A4Y2M2E9</accession>